<dbReference type="GO" id="GO:0003697">
    <property type="term" value="F:single-stranded DNA binding"/>
    <property type="evidence" value="ECO:0007669"/>
    <property type="project" value="TreeGrafter"/>
</dbReference>
<protein>
    <submittedName>
        <fullName evidence="4">Replication protein A 32 kDa subunit-like protein</fullName>
    </submittedName>
</protein>
<dbReference type="SUPFAM" id="SSF50249">
    <property type="entry name" value="Nucleic acid-binding proteins"/>
    <property type="match status" value="1"/>
</dbReference>
<dbReference type="GO" id="GO:0000724">
    <property type="term" value="P:double-strand break repair via homologous recombination"/>
    <property type="evidence" value="ECO:0007669"/>
    <property type="project" value="TreeGrafter"/>
</dbReference>
<evidence type="ECO:0000313" key="4">
    <source>
        <dbReference type="EMBL" id="GLD62605.1"/>
    </source>
</evidence>
<comment type="caution">
    <text evidence="4">The sequence shown here is derived from an EMBL/GenBank/DDBJ whole genome shotgun (WGS) entry which is preliminary data.</text>
</comment>
<evidence type="ECO:0000313" key="5">
    <source>
        <dbReference type="Proteomes" id="UP001279410"/>
    </source>
</evidence>
<evidence type="ECO:0000256" key="1">
    <source>
        <dbReference type="ARBA" id="ARBA00004123"/>
    </source>
</evidence>
<dbReference type="InterPro" id="IPR040260">
    <property type="entry name" value="RFA2-like"/>
</dbReference>
<reference evidence="4" key="1">
    <citation type="submission" date="2022-08" db="EMBL/GenBank/DDBJ databases">
        <title>Genome sequencing of akame (Lates japonicus).</title>
        <authorList>
            <person name="Hashiguchi Y."/>
            <person name="Takahashi H."/>
        </authorList>
    </citation>
    <scope>NUCLEOTIDE SEQUENCE</scope>
    <source>
        <strain evidence="4">Kochi</strain>
    </source>
</reference>
<dbReference type="GO" id="GO:0005662">
    <property type="term" value="C:DNA replication factor A complex"/>
    <property type="evidence" value="ECO:0007669"/>
    <property type="project" value="TreeGrafter"/>
</dbReference>
<dbReference type="GO" id="GO:0006289">
    <property type="term" value="P:nucleotide-excision repair"/>
    <property type="evidence" value="ECO:0007669"/>
    <property type="project" value="TreeGrafter"/>
</dbReference>
<dbReference type="InterPro" id="IPR012340">
    <property type="entry name" value="NA-bd_OB-fold"/>
</dbReference>
<dbReference type="GO" id="GO:0006260">
    <property type="term" value="P:DNA replication"/>
    <property type="evidence" value="ECO:0007669"/>
    <property type="project" value="TreeGrafter"/>
</dbReference>
<organism evidence="4 5">
    <name type="scientific">Lates japonicus</name>
    <name type="common">Japanese lates</name>
    <dbReference type="NCBI Taxonomy" id="270547"/>
    <lineage>
        <taxon>Eukaryota</taxon>
        <taxon>Metazoa</taxon>
        <taxon>Chordata</taxon>
        <taxon>Craniata</taxon>
        <taxon>Vertebrata</taxon>
        <taxon>Euteleostomi</taxon>
        <taxon>Actinopterygii</taxon>
        <taxon>Neopterygii</taxon>
        <taxon>Teleostei</taxon>
        <taxon>Neoteleostei</taxon>
        <taxon>Acanthomorphata</taxon>
        <taxon>Carangaria</taxon>
        <taxon>Carangaria incertae sedis</taxon>
        <taxon>Centropomidae</taxon>
        <taxon>Lates</taxon>
    </lineage>
</organism>
<keyword evidence="5" id="KW-1185">Reference proteome</keyword>
<keyword evidence="2" id="KW-0238">DNA-binding</keyword>
<sequence length="324" mass="35434">MWNQGHSQSTGGITSHKAVISEKATLQILPCTVSQLLSASQVSNNAFAICDWKLNQVSVVGIIRGYSPFVTNIQYSVDDMTGPPLNVKQWVNAEDCALMTFASPGTYVKVTGTLRSFSVFDVNMNTTLASLSGSCSGGQPEGPLPNCLSTIQDQVLHAIRKSSDCDSGISFHDLKTQLDYLSMRDIRPVSGTNMAGTTQVPSDTTMSFGAEGLAFLGKNPQTQGSTAPGELKAREDEELKSLLGLSEEETELDSTIEEGNLDIQRLKSRKRRCHVSFSDKEEVINPVVTVVQRPCCAEKRPSRPMPDFWDQCWVSRPQGLEEFM</sequence>
<dbReference type="PANTHER" id="PTHR13989">
    <property type="entry name" value="REPLICATION PROTEIN A-RELATED"/>
    <property type="match status" value="1"/>
</dbReference>
<dbReference type="GO" id="GO:0000781">
    <property type="term" value="C:chromosome, telomeric region"/>
    <property type="evidence" value="ECO:0007669"/>
    <property type="project" value="TreeGrafter"/>
</dbReference>
<dbReference type="GO" id="GO:0035861">
    <property type="term" value="C:site of double-strand break"/>
    <property type="evidence" value="ECO:0007669"/>
    <property type="project" value="TreeGrafter"/>
</dbReference>
<dbReference type="PANTHER" id="PTHR13989:SF16">
    <property type="entry name" value="REPLICATION PROTEIN A2"/>
    <property type="match status" value="1"/>
</dbReference>
<dbReference type="Gene3D" id="2.40.50.140">
    <property type="entry name" value="Nucleic acid-binding proteins"/>
    <property type="match status" value="1"/>
</dbReference>
<dbReference type="AlphaFoldDB" id="A0AAD3MY69"/>
<gene>
    <name evidence="4" type="ORF">AKAME5_001430400</name>
</gene>
<accession>A0AAD3MY69</accession>
<name>A0AAD3MY69_LATJO</name>
<keyword evidence="3" id="KW-0539">Nucleus</keyword>
<dbReference type="Proteomes" id="UP001279410">
    <property type="component" value="Unassembled WGS sequence"/>
</dbReference>
<evidence type="ECO:0000256" key="2">
    <source>
        <dbReference type="ARBA" id="ARBA00023125"/>
    </source>
</evidence>
<dbReference type="EMBL" id="BRZM01000053">
    <property type="protein sequence ID" value="GLD62605.1"/>
    <property type="molecule type" value="Genomic_DNA"/>
</dbReference>
<comment type="subcellular location">
    <subcellularLocation>
        <location evidence="1">Nucleus</location>
    </subcellularLocation>
</comment>
<evidence type="ECO:0000256" key="3">
    <source>
        <dbReference type="ARBA" id="ARBA00023242"/>
    </source>
</evidence>
<proteinExistence type="predicted"/>